<name>U1PVU6_9ACTO</name>
<accession>U1PVU6</accession>
<proteinExistence type="predicted"/>
<reference evidence="2" key="1">
    <citation type="submission" date="2013-08" db="EMBL/GenBank/DDBJ databases">
        <authorList>
            <person name="Weinstock G."/>
            <person name="Sodergren E."/>
            <person name="Wylie T."/>
            <person name="Fulton L."/>
            <person name="Fulton R."/>
            <person name="Fronick C."/>
            <person name="O'Laughlin M."/>
            <person name="Godfrey J."/>
            <person name="Miner T."/>
            <person name="Herter B."/>
            <person name="Appelbaum E."/>
            <person name="Cordes M."/>
            <person name="Lek S."/>
            <person name="Wollam A."/>
            <person name="Pepin K.H."/>
            <person name="Palsikar V.B."/>
            <person name="Mitreva M."/>
            <person name="Wilson R.K."/>
        </authorList>
    </citation>
    <scope>NUCLEOTIDE SEQUENCE [LARGE SCALE GENOMIC DNA]</scope>
    <source>
        <strain evidence="2">F0530</strain>
    </source>
</reference>
<dbReference type="Proteomes" id="UP000016481">
    <property type="component" value="Unassembled WGS sequence"/>
</dbReference>
<comment type="caution">
    <text evidence="2">The sequence shown here is derived from an EMBL/GenBank/DDBJ whole genome shotgun (WGS) entry which is preliminary data.</text>
</comment>
<dbReference type="EMBL" id="AWSC01000076">
    <property type="protein sequence ID" value="ERH14259.1"/>
    <property type="molecule type" value="Genomic_DNA"/>
</dbReference>
<sequence>MPAAPPNPGGVFPAHAGMSQPPAASPLRVGCFPRSRGDEPHTPQKPHLALLFSPLTRG</sequence>
<feature type="region of interest" description="Disordered" evidence="1">
    <location>
        <begin position="1"/>
        <end position="58"/>
    </location>
</feature>
<organism evidence="2">
    <name type="scientific">Actinomyces graevenitzii F0530</name>
    <dbReference type="NCBI Taxonomy" id="1321817"/>
    <lineage>
        <taxon>Bacteria</taxon>
        <taxon>Bacillati</taxon>
        <taxon>Actinomycetota</taxon>
        <taxon>Actinomycetes</taxon>
        <taxon>Actinomycetales</taxon>
        <taxon>Actinomycetaceae</taxon>
        <taxon>Actinomyces</taxon>
    </lineage>
</organism>
<protein>
    <submittedName>
        <fullName evidence="2">Uncharacterized protein</fullName>
    </submittedName>
</protein>
<evidence type="ECO:0000256" key="1">
    <source>
        <dbReference type="SAM" id="MobiDB-lite"/>
    </source>
</evidence>
<dbReference type="AlphaFoldDB" id="U1PVU6"/>
<evidence type="ECO:0000313" key="2">
    <source>
        <dbReference type="EMBL" id="ERH14259.1"/>
    </source>
</evidence>
<gene>
    <name evidence="2" type="ORF">HMPREF1978_01870</name>
</gene>
<dbReference type="HOGENOM" id="CLU_207303_2_0_11"/>